<proteinExistence type="predicted"/>
<dbReference type="EMBL" id="JAHCQH010000022">
    <property type="protein sequence ID" value="MBS9478992.1"/>
    <property type="molecule type" value="Genomic_DNA"/>
</dbReference>
<feature type="region of interest" description="Disordered" evidence="1">
    <location>
        <begin position="1"/>
        <end position="29"/>
    </location>
</feature>
<dbReference type="InterPro" id="IPR018744">
    <property type="entry name" value="DUF2293"/>
</dbReference>
<name>A0ABS5RF79_9HYPH</name>
<reference evidence="3" key="1">
    <citation type="submission" date="2021-05" db="EMBL/GenBank/DDBJ databases">
        <authorList>
            <person name="Sun Q."/>
            <person name="Inoue M."/>
        </authorList>
    </citation>
    <scope>NUCLEOTIDE SEQUENCE</scope>
    <source>
        <strain evidence="3">VKM B-3255</strain>
    </source>
</reference>
<accession>A0ABS5RF79</accession>
<evidence type="ECO:0000313" key="4">
    <source>
        <dbReference type="Proteomes" id="UP001166585"/>
    </source>
</evidence>
<dbReference type="Proteomes" id="UP001166585">
    <property type="component" value="Unassembled WGS sequence"/>
</dbReference>
<sequence length="186" mass="21243">MTTDDPSEPPATESAGPPHARRGKSQWFFRIDPPPEERERFLEQLGIYLAAMYPGCPPEWRLELVERARKGGHYGRLGEIAGVLATSSARHRATDYERLLRINGGREGLTREEARQVVNAEVADTVAEWRLGAPEADEGYIAVRRQFRKVWRKGRKKPRPVVTARENAAIAEYLKAWLERREPVED</sequence>
<gene>
    <name evidence="3" type="ORF">KIP89_17935</name>
</gene>
<dbReference type="RefSeq" id="WP_213756967.1">
    <property type="nucleotide sequence ID" value="NZ_JAHCQH010000022.1"/>
</dbReference>
<protein>
    <submittedName>
        <fullName evidence="3">DUF2293 domain-containing protein</fullName>
    </submittedName>
</protein>
<keyword evidence="4" id="KW-1185">Reference proteome</keyword>
<dbReference type="Pfam" id="PF10056">
    <property type="entry name" value="DUF2293"/>
    <property type="match status" value="1"/>
</dbReference>
<organism evidence="3 4">
    <name type="scientific">Ancylobacter radicis</name>
    <dbReference type="NCBI Taxonomy" id="2836179"/>
    <lineage>
        <taxon>Bacteria</taxon>
        <taxon>Pseudomonadati</taxon>
        <taxon>Pseudomonadota</taxon>
        <taxon>Alphaproteobacteria</taxon>
        <taxon>Hyphomicrobiales</taxon>
        <taxon>Xanthobacteraceae</taxon>
        <taxon>Ancylobacter</taxon>
    </lineage>
</organism>
<evidence type="ECO:0000313" key="3">
    <source>
        <dbReference type="EMBL" id="MBS9478992.1"/>
    </source>
</evidence>
<feature type="domain" description="DUF2293" evidence="2">
    <location>
        <begin position="49"/>
        <end position="130"/>
    </location>
</feature>
<comment type="caution">
    <text evidence="3">The sequence shown here is derived from an EMBL/GenBank/DDBJ whole genome shotgun (WGS) entry which is preliminary data.</text>
</comment>
<evidence type="ECO:0000256" key="1">
    <source>
        <dbReference type="SAM" id="MobiDB-lite"/>
    </source>
</evidence>
<evidence type="ECO:0000259" key="2">
    <source>
        <dbReference type="Pfam" id="PF10056"/>
    </source>
</evidence>